<accession>A0A518BHE6</accession>
<dbReference type="AlphaFoldDB" id="A0A518BHE6"/>
<protein>
    <submittedName>
        <fullName evidence="1">Uncharacterized protein</fullName>
    </submittedName>
</protein>
<reference evidence="1 2" key="1">
    <citation type="submission" date="2019-02" db="EMBL/GenBank/DDBJ databases">
        <title>Deep-cultivation of Planctomycetes and their phenomic and genomic characterization uncovers novel biology.</title>
        <authorList>
            <person name="Wiegand S."/>
            <person name="Jogler M."/>
            <person name="Boedeker C."/>
            <person name="Pinto D."/>
            <person name="Vollmers J."/>
            <person name="Rivas-Marin E."/>
            <person name="Kohn T."/>
            <person name="Peeters S.H."/>
            <person name="Heuer A."/>
            <person name="Rast P."/>
            <person name="Oberbeckmann S."/>
            <person name="Bunk B."/>
            <person name="Jeske O."/>
            <person name="Meyerdierks A."/>
            <person name="Storesund J.E."/>
            <person name="Kallscheuer N."/>
            <person name="Luecker S."/>
            <person name="Lage O.M."/>
            <person name="Pohl T."/>
            <person name="Merkel B.J."/>
            <person name="Hornburger P."/>
            <person name="Mueller R.-W."/>
            <person name="Bruemmer F."/>
            <person name="Labrenz M."/>
            <person name="Spormann A.M."/>
            <person name="Op den Camp H."/>
            <person name="Overmann J."/>
            <person name="Amann R."/>
            <person name="Jetten M.S.M."/>
            <person name="Mascher T."/>
            <person name="Medema M.H."/>
            <person name="Devos D.P."/>
            <person name="Kaster A.-K."/>
            <person name="Ovreas L."/>
            <person name="Rohde M."/>
            <person name="Galperin M.Y."/>
            <person name="Jogler C."/>
        </authorList>
    </citation>
    <scope>NUCLEOTIDE SEQUENCE [LARGE SCALE GENOMIC DNA]</scope>
    <source>
        <strain evidence="1 2">Pla133</strain>
    </source>
</reference>
<keyword evidence="2" id="KW-1185">Reference proteome</keyword>
<dbReference type="EMBL" id="CP036287">
    <property type="protein sequence ID" value="QDU66409.1"/>
    <property type="molecule type" value="Genomic_DNA"/>
</dbReference>
<organism evidence="1 2">
    <name type="scientific">Engelhardtia mirabilis</name>
    <dbReference type="NCBI Taxonomy" id="2528011"/>
    <lineage>
        <taxon>Bacteria</taxon>
        <taxon>Pseudomonadati</taxon>
        <taxon>Planctomycetota</taxon>
        <taxon>Planctomycetia</taxon>
        <taxon>Planctomycetia incertae sedis</taxon>
        <taxon>Engelhardtia</taxon>
    </lineage>
</organism>
<name>A0A518BHE6_9BACT</name>
<evidence type="ECO:0000313" key="1">
    <source>
        <dbReference type="EMBL" id="QDU66409.1"/>
    </source>
</evidence>
<gene>
    <name evidence="1" type="ORF">Pla133_14810</name>
</gene>
<proteinExistence type="predicted"/>
<evidence type="ECO:0000313" key="2">
    <source>
        <dbReference type="Proteomes" id="UP000316921"/>
    </source>
</evidence>
<sequence>MSPMIRKQHEIDRRSRLLASIFVGAVAAVLFGPAAVSTGHAGESQPQHPLASPEVNHQLAPLETSSRRPAVRETIATVERDGELLEQLAKALTDRDQHRARVLIDEWLAGGPESVERLLEFMADERADRHLDMALAALLNRAVIDAEISPADFAPWTPTNLIASALGLVTGSEGNGRVLFVALDDLGRFATPELLVGLVEAQGGNGDRIVGESDQIDSIRLMQAWATEPSLAIEPELQVLIADPEVAPLARARAASLLLHRDWRANAESLVAQLGELESRESTDQKELTQDFRSQLSGHVLYVEEHERVEYMQLLANDETSFRRAVDMLSPRDAASLSAALDPREVGELQIAALRLRAGGDDAIRAGLELLPALEQQPDYSAHACVNQIVRLGGASDPAFQAALESLFERRDEGNDPFWRAVGWQPNQLTDSQVEEAIVPWLLLSEGESHRTRDRLVADVQNRFPGRYPSL</sequence>
<dbReference type="KEGG" id="pbap:Pla133_14810"/>
<dbReference type="Proteomes" id="UP000316921">
    <property type="component" value="Chromosome"/>
</dbReference>